<name>A0ABD6S7N9_BACTU</name>
<reference evidence="2 3" key="1">
    <citation type="submission" date="2017-09" db="EMBL/GenBank/DDBJ databases">
        <title>Large-scale bioinformatics analysis of Bacillus genomes uncovers conserved roles of natural products in bacterial physiology.</title>
        <authorList>
            <consortium name="Agbiome Team Llc"/>
            <person name="Bleich R.M."/>
            <person name="Kirk G.J."/>
            <person name="Santa Maria K.C."/>
            <person name="Allen S.E."/>
            <person name="Farag S."/>
            <person name="Shank E.A."/>
            <person name="Bowers A."/>
        </authorList>
    </citation>
    <scope>NUCLEOTIDE SEQUENCE [LARGE SCALE GENOMIC DNA]</scope>
    <source>
        <strain evidence="2 3">AFS005140</strain>
    </source>
</reference>
<sequence length="402" mass="45713">MTKERILEEMHWGLKQTVESINLTEDGLRVAEEEVSNYMTALRSVAKLKFPSKEKEEETDVSTARAVEVCENVHLVKEVAEIVEPYEKKEKDEKSVRIGLASVNGSNNHAEESSFEVEKDEKGRYFLNGERVYKFERRNCGGTLEGKDAHVPEALIRTLNIEHGDYLFAEENGTMPDGKTRYYYTLAKRGKGIPRKGSRVLKRVKVKYDDLVCRYYVDEDRTGKTLRIDEVPYSFYLQPYDAQMKEVEAGDTIDLAYDVQNPTEAVVQWKYTDETEESVKKMSVATEEKEKMETLQTLEGKRVTVVGMEPKRAEMREEVEKRGGTFRWVHGKRGDVATTESAVKNADVVVLYLNHIGHGGSGKGSIGVIEMAKEYGVKFETLQTYGKVSFVRTVHEMVGKGV</sequence>
<dbReference type="InterPro" id="IPR015168">
    <property type="entry name" value="SsuA/THI5"/>
</dbReference>
<accession>A0ABD6S7N9</accession>
<evidence type="ECO:0000313" key="2">
    <source>
        <dbReference type="EMBL" id="PER55826.1"/>
    </source>
</evidence>
<organism evidence="2 3">
    <name type="scientific">Bacillus thuringiensis</name>
    <dbReference type="NCBI Taxonomy" id="1428"/>
    <lineage>
        <taxon>Bacteria</taxon>
        <taxon>Bacillati</taxon>
        <taxon>Bacillota</taxon>
        <taxon>Bacilli</taxon>
        <taxon>Bacillales</taxon>
        <taxon>Bacillaceae</taxon>
        <taxon>Bacillus</taxon>
        <taxon>Bacillus cereus group</taxon>
    </lineage>
</organism>
<dbReference type="Proteomes" id="UP000219897">
    <property type="component" value="Unassembled WGS sequence"/>
</dbReference>
<dbReference type="AlphaFoldDB" id="A0ABD6S7N9"/>
<gene>
    <name evidence="2" type="ORF">CN495_08730</name>
</gene>
<evidence type="ECO:0000259" key="1">
    <source>
        <dbReference type="Pfam" id="PF09084"/>
    </source>
</evidence>
<comment type="caution">
    <text evidence="2">The sequence shown here is derived from an EMBL/GenBank/DDBJ whole genome shotgun (WGS) entry which is preliminary data.</text>
</comment>
<dbReference type="EMBL" id="NTYF01000023">
    <property type="protein sequence ID" value="PER55826.1"/>
    <property type="molecule type" value="Genomic_DNA"/>
</dbReference>
<protein>
    <recommendedName>
        <fullName evidence="1">SsuA/THI5-like domain-containing protein</fullName>
    </recommendedName>
</protein>
<dbReference type="RefSeq" id="WP_098317163.1">
    <property type="nucleotide sequence ID" value="NZ_NTYF01000023.1"/>
</dbReference>
<feature type="domain" description="SsuA/THI5-like" evidence="1">
    <location>
        <begin position="283"/>
        <end position="398"/>
    </location>
</feature>
<proteinExistence type="predicted"/>
<evidence type="ECO:0000313" key="3">
    <source>
        <dbReference type="Proteomes" id="UP000219897"/>
    </source>
</evidence>
<dbReference type="Pfam" id="PF09084">
    <property type="entry name" value="NMT1"/>
    <property type="match status" value="1"/>
</dbReference>